<dbReference type="AlphaFoldDB" id="A0A8B6HLK1"/>
<reference evidence="1" key="1">
    <citation type="submission" date="2018-11" db="EMBL/GenBank/DDBJ databases">
        <authorList>
            <person name="Alioto T."/>
            <person name="Alioto T."/>
        </authorList>
    </citation>
    <scope>NUCLEOTIDE SEQUENCE</scope>
</reference>
<dbReference type="EMBL" id="UYJE01010190">
    <property type="protein sequence ID" value="VDI80573.1"/>
    <property type="molecule type" value="Genomic_DNA"/>
</dbReference>
<protein>
    <submittedName>
        <fullName evidence="1">Uncharacterized protein</fullName>
    </submittedName>
</protein>
<sequence length="196" mass="21474">MMNNIPNVRSSISSVTDTNDTNDYFTPYIHAVEGSNTCNSIDNKSESSPTLNDDLATKKSGFSNLNSYPPIVHPTDIGSQGYAFTDNTLDTGSSLLEAQLRESSYLNPYQPMVLDRDLHEYTSVNGCSNGPDSLLSDTCTTEIAVKDPHPNQNLKSNIDICEYKSVNDISNDTVSIKLDSVGDDQLDSSTYRTKII</sequence>
<accession>A0A8B6HLK1</accession>
<organism evidence="1 2">
    <name type="scientific">Mytilus galloprovincialis</name>
    <name type="common">Mediterranean mussel</name>
    <dbReference type="NCBI Taxonomy" id="29158"/>
    <lineage>
        <taxon>Eukaryota</taxon>
        <taxon>Metazoa</taxon>
        <taxon>Spiralia</taxon>
        <taxon>Lophotrochozoa</taxon>
        <taxon>Mollusca</taxon>
        <taxon>Bivalvia</taxon>
        <taxon>Autobranchia</taxon>
        <taxon>Pteriomorphia</taxon>
        <taxon>Mytilida</taxon>
        <taxon>Mytiloidea</taxon>
        <taxon>Mytilidae</taxon>
        <taxon>Mytilinae</taxon>
        <taxon>Mytilus</taxon>
    </lineage>
</organism>
<dbReference type="Proteomes" id="UP000596742">
    <property type="component" value="Unassembled WGS sequence"/>
</dbReference>
<comment type="caution">
    <text evidence="1">The sequence shown here is derived from an EMBL/GenBank/DDBJ whole genome shotgun (WGS) entry which is preliminary data.</text>
</comment>
<dbReference type="OrthoDB" id="6198262at2759"/>
<proteinExistence type="predicted"/>
<name>A0A8B6HLK1_MYTGA</name>
<evidence type="ECO:0000313" key="2">
    <source>
        <dbReference type="Proteomes" id="UP000596742"/>
    </source>
</evidence>
<evidence type="ECO:0000313" key="1">
    <source>
        <dbReference type="EMBL" id="VDI80573.1"/>
    </source>
</evidence>
<keyword evidence="2" id="KW-1185">Reference proteome</keyword>
<gene>
    <name evidence="1" type="ORF">MGAL_10B044480</name>
</gene>